<dbReference type="GO" id="GO:0004674">
    <property type="term" value="F:protein serine/threonine kinase activity"/>
    <property type="evidence" value="ECO:0007669"/>
    <property type="project" value="InterPro"/>
</dbReference>
<keyword evidence="2" id="KW-1185">Reference proteome</keyword>
<dbReference type="PANTHER" id="PTHR17583">
    <property type="entry name" value="PHOSPHOINOSITIDE 3-KINASE REGULATORY SUBUNIT 4"/>
    <property type="match status" value="1"/>
</dbReference>
<comment type="caution">
    <text evidence="1">The sequence shown here is derived from an EMBL/GenBank/DDBJ whole genome shotgun (WGS) entry which is preliminary data.</text>
</comment>
<dbReference type="GO" id="GO:0071561">
    <property type="term" value="C:nucleus-vacuole junction"/>
    <property type="evidence" value="ECO:0007669"/>
    <property type="project" value="TreeGrafter"/>
</dbReference>
<dbReference type="GO" id="GO:0005770">
    <property type="term" value="C:late endosome"/>
    <property type="evidence" value="ECO:0007669"/>
    <property type="project" value="TreeGrafter"/>
</dbReference>
<accession>A0AAD9URX1</accession>
<dbReference type="AlphaFoldDB" id="A0AAD9URX1"/>
<proteinExistence type="predicted"/>
<evidence type="ECO:0000313" key="1">
    <source>
        <dbReference type="EMBL" id="KAK2547699.1"/>
    </source>
</evidence>
<name>A0AAD9URX1_ACRCE</name>
<sequence length="163" mass="18414">MGNQLLGIAPSQILSVEHYFSDLSDFEFDCSLGSTQFFQVARAKYREGLCVVKVFAIQDPSLPLKTYQDQLTEIKNRLAGASNVLPFHLSILTDKASLLIRQFVKDNLYDRIRQADQMFSIGVLSAVDPQPKSRDHSFPDMDFVRHQRGNLTPETDIFSAGRT</sequence>
<dbReference type="PANTHER" id="PTHR17583:SF0">
    <property type="entry name" value="PHOSPHOINOSITIDE 3-KINASE REGULATORY SUBUNIT 4"/>
    <property type="match status" value="1"/>
</dbReference>
<dbReference type="GO" id="GO:0016236">
    <property type="term" value="P:macroautophagy"/>
    <property type="evidence" value="ECO:0007669"/>
    <property type="project" value="InterPro"/>
</dbReference>
<dbReference type="Proteomes" id="UP001249851">
    <property type="component" value="Unassembled WGS sequence"/>
</dbReference>
<dbReference type="EMBL" id="JARQWQ010000171">
    <property type="protein sequence ID" value="KAK2547699.1"/>
    <property type="molecule type" value="Genomic_DNA"/>
</dbReference>
<dbReference type="InterPro" id="IPR045162">
    <property type="entry name" value="Vps15-like"/>
</dbReference>
<protein>
    <submittedName>
        <fullName evidence="1">Phosphoinositide 3-kinase regulatory subunit 4</fullName>
    </submittedName>
</protein>
<gene>
    <name evidence="1" type="ORF">P5673_032261</name>
</gene>
<dbReference type="GO" id="GO:0034271">
    <property type="term" value="C:phosphatidylinositol 3-kinase complex, class III, type I"/>
    <property type="evidence" value="ECO:0007669"/>
    <property type="project" value="TreeGrafter"/>
</dbReference>
<dbReference type="GO" id="GO:0034272">
    <property type="term" value="C:phosphatidylinositol 3-kinase complex, class III, type II"/>
    <property type="evidence" value="ECO:0007669"/>
    <property type="project" value="TreeGrafter"/>
</dbReference>
<dbReference type="InterPro" id="IPR011009">
    <property type="entry name" value="Kinase-like_dom_sf"/>
</dbReference>
<reference evidence="1" key="2">
    <citation type="journal article" date="2023" name="Science">
        <title>Genomic signatures of disease resistance in endangered staghorn corals.</title>
        <authorList>
            <person name="Vollmer S.V."/>
            <person name="Selwyn J.D."/>
            <person name="Despard B.A."/>
            <person name="Roesel C.L."/>
        </authorList>
    </citation>
    <scope>NUCLEOTIDE SEQUENCE</scope>
    <source>
        <strain evidence="1">K2</strain>
    </source>
</reference>
<dbReference type="SUPFAM" id="SSF56112">
    <property type="entry name" value="Protein kinase-like (PK-like)"/>
    <property type="match status" value="1"/>
</dbReference>
<dbReference type="GO" id="GO:0006623">
    <property type="term" value="P:protein targeting to vacuole"/>
    <property type="evidence" value="ECO:0007669"/>
    <property type="project" value="TreeGrafter"/>
</dbReference>
<evidence type="ECO:0000313" key="2">
    <source>
        <dbReference type="Proteomes" id="UP001249851"/>
    </source>
</evidence>
<organism evidence="1 2">
    <name type="scientific">Acropora cervicornis</name>
    <name type="common">Staghorn coral</name>
    <dbReference type="NCBI Taxonomy" id="6130"/>
    <lineage>
        <taxon>Eukaryota</taxon>
        <taxon>Metazoa</taxon>
        <taxon>Cnidaria</taxon>
        <taxon>Anthozoa</taxon>
        <taxon>Hexacorallia</taxon>
        <taxon>Scleractinia</taxon>
        <taxon>Astrocoeniina</taxon>
        <taxon>Acroporidae</taxon>
        <taxon>Acropora</taxon>
    </lineage>
</organism>
<reference evidence="1" key="1">
    <citation type="journal article" date="2023" name="G3 (Bethesda)">
        <title>Whole genome assembly and annotation of the endangered Caribbean coral Acropora cervicornis.</title>
        <authorList>
            <person name="Selwyn J.D."/>
            <person name="Vollmer S.V."/>
        </authorList>
    </citation>
    <scope>NUCLEOTIDE SEQUENCE</scope>
    <source>
        <strain evidence="1">K2</strain>
    </source>
</reference>
<dbReference type="GO" id="GO:0045324">
    <property type="term" value="P:late endosome to vacuole transport"/>
    <property type="evidence" value="ECO:0007669"/>
    <property type="project" value="InterPro"/>
</dbReference>